<reference evidence="1" key="1">
    <citation type="journal article" date="2019" name="Sci. Rep.">
        <title>Draft genome of Tanacetum cinerariifolium, the natural source of mosquito coil.</title>
        <authorList>
            <person name="Yamashiro T."/>
            <person name="Shiraishi A."/>
            <person name="Satake H."/>
            <person name="Nakayama K."/>
        </authorList>
    </citation>
    <scope>NUCLEOTIDE SEQUENCE</scope>
</reference>
<dbReference type="Gene3D" id="2.70.98.10">
    <property type="match status" value="1"/>
</dbReference>
<dbReference type="GO" id="GO:0004034">
    <property type="term" value="F:aldose 1-epimerase activity"/>
    <property type="evidence" value="ECO:0007669"/>
    <property type="project" value="TreeGrafter"/>
</dbReference>
<evidence type="ECO:0000313" key="1">
    <source>
        <dbReference type="EMBL" id="GFC63520.1"/>
    </source>
</evidence>
<organism evidence="1">
    <name type="scientific">Tanacetum cinerariifolium</name>
    <name type="common">Dalmatian daisy</name>
    <name type="synonym">Chrysanthemum cinerariifolium</name>
    <dbReference type="NCBI Taxonomy" id="118510"/>
    <lineage>
        <taxon>Eukaryota</taxon>
        <taxon>Viridiplantae</taxon>
        <taxon>Streptophyta</taxon>
        <taxon>Embryophyta</taxon>
        <taxon>Tracheophyta</taxon>
        <taxon>Spermatophyta</taxon>
        <taxon>Magnoliopsida</taxon>
        <taxon>eudicotyledons</taxon>
        <taxon>Gunneridae</taxon>
        <taxon>Pentapetalae</taxon>
        <taxon>asterids</taxon>
        <taxon>campanulids</taxon>
        <taxon>Asterales</taxon>
        <taxon>Asteraceae</taxon>
        <taxon>Asteroideae</taxon>
        <taxon>Anthemideae</taxon>
        <taxon>Anthemidinae</taxon>
        <taxon>Tanacetum</taxon>
    </lineage>
</organism>
<dbReference type="GO" id="GO:0033499">
    <property type="term" value="P:galactose catabolic process via UDP-galactose, Leloir pathway"/>
    <property type="evidence" value="ECO:0007669"/>
    <property type="project" value="TreeGrafter"/>
</dbReference>
<gene>
    <name evidence="1" type="ORF">Tci_835490</name>
</gene>
<name>A0A699Q939_TANCI</name>
<accession>A0A699Q939</accession>
<dbReference type="EMBL" id="BKCJ010998337">
    <property type="protein sequence ID" value="GFC63520.1"/>
    <property type="molecule type" value="Genomic_DNA"/>
</dbReference>
<feature type="non-terminal residue" evidence="1">
    <location>
        <position position="97"/>
    </location>
</feature>
<sequence length="97" mass="10746">NDTTYFGGIVGRVANRIGGAQFTLDGTRYKLDANEKNNTLHGGHPGFSDVVWKVAKYKKNGEKPLIVFTYHSFDGEEGFPGDLKVMVTYSLVGKYKL</sequence>
<dbReference type="InterPro" id="IPR008183">
    <property type="entry name" value="Aldose_1/G6P_1-epimerase"/>
</dbReference>
<protein>
    <submittedName>
        <fullName evidence="1">Aldose 1-epimerase</fullName>
    </submittedName>
</protein>
<dbReference type="PANTHER" id="PTHR10091:SF0">
    <property type="entry name" value="GALACTOSE MUTAROTASE"/>
    <property type="match status" value="1"/>
</dbReference>
<dbReference type="Pfam" id="PF01263">
    <property type="entry name" value="Aldose_epim"/>
    <property type="match status" value="1"/>
</dbReference>
<comment type="caution">
    <text evidence="1">The sequence shown here is derived from an EMBL/GenBank/DDBJ whole genome shotgun (WGS) entry which is preliminary data.</text>
</comment>
<dbReference type="InterPro" id="IPR014718">
    <property type="entry name" value="GH-type_carb-bd"/>
</dbReference>
<dbReference type="SUPFAM" id="SSF74650">
    <property type="entry name" value="Galactose mutarotase-like"/>
    <property type="match status" value="1"/>
</dbReference>
<dbReference type="AlphaFoldDB" id="A0A699Q939"/>
<feature type="non-terminal residue" evidence="1">
    <location>
        <position position="1"/>
    </location>
</feature>
<dbReference type="PANTHER" id="PTHR10091">
    <property type="entry name" value="ALDOSE-1-EPIMERASE"/>
    <property type="match status" value="1"/>
</dbReference>
<dbReference type="GO" id="GO:0030246">
    <property type="term" value="F:carbohydrate binding"/>
    <property type="evidence" value="ECO:0007669"/>
    <property type="project" value="InterPro"/>
</dbReference>
<dbReference type="InterPro" id="IPR011013">
    <property type="entry name" value="Gal_mutarotase_sf_dom"/>
</dbReference>
<dbReference type="GO" id="GO:0006006">
    <property type="term" value="P:glucose metabolic process"/>
    <property type="evidence" value="ECO:0007669"/>
    <property type="project" value="TreeGrafter"/>
</dbReference>
<proteinExistence type="predicted"/>